<name>A0A5C6DGN1_9BACT</name>
<sequence length="92" mass="10584">MEKQRPTHEIQIGKIRAAIWANKSKDHDLWFNLTLSRFYQEGGKWQSSPSFGRDDLPVVNKVIDMAYGWILRREAKINAVKNDSAQQGGAIR</sequence>
<gene>
    <name evidence="1" type="ORF">Poly41_40240</name>
</gene>
<accession>A0A5C6DGN1</accession>
<proteinExistence type="predicted"/>
<evidence type="ECO:0000313" key="1">
    <source>
        <dbReference type="EMBL" id="TWU34881.1"/>
    </source>
</evidence>
<keyword evidence="2" id="KW-1185">Reference proteome</keyword>
<dbReference type="Proteomes" id="UP000319143">
    <property type="component" value="Unassembled WGS sequence"/>
</dbReference>
<protein>
    <submittedName>
        <fullName evidence="1">Uncharacterized protein</fullName>
    </submittedName>
</protein>
<reference evidence="1 2" key="1">
    <citation type="submission" date="2019-02" db="EMBL/GenBank/DDBJ databases">
        <title>Deep-cultivation of Planctomycetes and their phenomic and genomic characterization uncovers novel biology.</title>
        <authorList>
            <person name="Wiegand S."/>
            <person name="Jogler M."/>
            <person name="Boedeker C."/>
            <person name="Pinto D."/>
            <person name="Vollmers J."/>
            <person name="Rivas-Marin E."/>
            <person name="Kohn T."/>
            <person name="Peeters S.H."/>
            <person name="Heuer A."/>
            <person name="Rast P."/>
            <person name="Oberbeckmann S."/>
            <person name="Bunk B."/>
            <person name="Jeske O."/>
            <person name="Meyerdierks A."/>
            <person name="Storesund J.E."/>
            <person name="Kallscheuer N."/>
            <person name="Luecker S."/>
            <person name="Lage O.M."/>
            <person name="Pohl T."/>
            <person name="Merkel B.J."/>
            <person name="Hornburger P."/>
            <person name="Mueller R.-W."/>
            <person name="Bruemmer F."/>
            <person name="Labrenz M."/>
            <person name="Spormann A.M."/>
            <person name="Op Den Camp H."/>
            <person name="Overmann J."/>
            <person name="Amann R."/>
            <person name="Jetten M.S.M."/>
            <person name="Mascher T."/>
            <person name="Medema M.H."/>
            <person name="Devos D.P."/>
            <person name="Kaster A.-K."/>
            <person name="Ovreas L."/>
            <person name="Rohde M."/>
            <person name="Galperin M.Y."/>
            <person name="Jogler C."/>
        </authorList>
    </citation>
    <scope>NUCLEOTIDE SEQUENCE [LARGE SCALE GENOMIC DNA]</scope>
    <source>
        <strain evidence="1 2">Poly41</strain>
    </source>
</reference>
<dbReference type="RefSeq" id="WP_197231443.1">
    <property type="nucleotide sequence ID" value="NZ_SJPV01000007.1"/>
</dbReference>
<dbReference type="AlphaFoldDB" id="A0A5C6DGN1"/>
<comment type="caution">
    <text evidence="1">The sequence shown here is derived from an EMBL/GenBank/DDBJ whole genome shotgun (WGS) entry which is preliminary data.</text>
</comment>
<evidence type="ECO:0000313" key="2">
    <source>
        <dbReference type="Proteomes" id="UP000319143"/>
    </source>
</evidence>
<dbReference type="EMBL" id="SJPV01000007">
    <property type="protein sequence ID" value="TWU34881.1"/>
    <property type="molecule type" value="Genomic_DNA"/>
</dbReference>
<organism evidence="1 2">
    <name type="scientific">Novipirellula artificiosorum</name>
    <dbReference type="NCBI Taxonomy" id="2528016"/>
    <lineage>
        <taxon>Bacteria</taxon>
        <taxon>Pseudomonadati</taxon>
        <taxon>Planctomycetota</taxon>
        <taxon>Planctomycetia</taxon>
        <taxon>Pirellulales</taxon>
        <taxon>Pirellulaceae</taxon>
        <taxon>Novipirellula</taxon>
    </lineage>
</organism>